<dbReference type="InterPro" id="IPR000225">
    <property type="entry name" value="Armadillo"/>
</dbReference>
<feature type="compositionally biased region" description="Low complexity" evidence="7">
    <location>
        <begin position="48"/>
        <end position="65"/>
    </location>
</feature>
<keyword evidence="3" id="KW-0677">Repeat</keyword>
<dbReference type="GO" id="GO:0005737">
    <property type="term" value="C:cytoplasm"/>
    <property type="evidence" value="ECO:0007669"/>
    <property type="project" value="TreeGrafter"/>
</dbReference>
<evidence type="ECO:0000256" key="2">
    <source>
        <dbReference type="ARBA" id="ARBA00005462"/>
    </source>
</evidence>
<evidence type="ECO:0000256" key="1">
    <source>
        <dbReference type="ARBA" id="ARBA00004282"/>
    </source>
</evidence>
<sequence>MASLDPLKTVISIQEVDDTTLALNQLRSGQQRVREQVRTVRRTKSRQSTRSGSSSLSPTSPSYESVFEDVSKSQSSTSNGGIFFGNGFSKALNLERNASRQIGNSFMGSGVKRHTTASTYQYERSYGAVSSKAPGQLYTSRSEPDQARHRSVPKRSGPPQRFFSNIPTSFGASHRTERTMGQVKINSSPQPQPLFSAVNDSSQDKTSNQITCVRTESSKILSKSPVTEGTPKDKVDSGLNENSRVADMTMREAVECLSRADETYQNCGASYIQHNTFIYDTAKEEVLKLNGIPPLVSLLHSPSPQVSQTASAALRNLSFKNENSKEAIYRYGGITEAVNQLRDTDSIEIQKQLTGLLWNLSSAESLKPDLLKCALPVLMDRVILSYTTGPNRTDSTSQDPEVFFNTTGCLRNLSSAKQNNRQTMRKCPGLVDSLVSYVKDCVDKGNPDEKSVENCMCILHNLTFQLEAEAPTLFSRMTTLAKSFNRSHSQSEAGPISCFSQQNKSTEHEYCFDFPVVEDSQTKGAGLLFHSNTLQTYLTLLGSSKREETQEACCGALQNLTANEGIVSNVMSQTIVQKLHGLQVITPLIRSNKVNLQKNIVALVGNLTKNRNLHSTLSRKTLPELLGIIREGTMEGNESDDTLALACQGANCLLRKEPDMGKNLLDQKLIDSLSALTTNKYLPKSSKAAALLLYNLWSEKDLQSFLKKQGMNKSSFVNDITTAVHKSVQVVD</sequence>
<evidence type="ECO:0000256" key="6">
    <source>
        <dbReference type="PROSITE-ProRule" id="PRU00259"/>
    </source>
</evidence>
<evidence type="ECO:0000313" key="9">
    <source>
        <dbReference type="Proteomes" id="UP001187415"/>
    </source>
</evidence>
<dbReference type="Gene3D" id="1.25.10.10">
    <property type="entry name" value="Leucine-rich Repeat Variant"/>
    <property type="match status" value="1"/>
</dbReference>
<dbReference type="SUPFAM" id="SSF48371">
    <property type="entry name" value="ARM repeat"/>
    <property type="match status" value="1"/>
</dbReference>
<dbReference type="PROSITE" id="PS50176">
    <property type="entry name" value="ARM_REPEAT"/>
    <property type="match status" value="1"/>
</dbReference>
<keyword evidence="9" id="KW-1185">Reference proteome</keyword>
<dbReference type="Pfam" id="PF00514">
    <property type="entry name" value="Arm"/>
    <property type="match status" value="2"/>
</dbReference>
<evidence type="ECO:0008006" key="10">
    <source>
        <dbReference type="Google" id="ProtNLM"/>
    </source>
</evidence>
<gene>
    <name evidence="8" type="ORF">Q5P01_001326</name>
</gene>
<dbReference type="GO" id="GO:0098609">
    <property type="term" value="P:cell-cell adhesion"/>
    <property type="evidence" value="ECO:0007669"/>
    <property type="project" value="InterPro"/>
</dbReference>
<dbReference type="InterPro" id="IPR028435">
    <property type="entry name" value="Plakophilin/d_Catenin"/>
</dbReference>
<feature type="region of interest" description="Disordered" evidence="7">
    <location>
        <begin position="30"/>
        <end position="68"/>
    </location>
</feature>
<dbReference type="InterPro" id="IPR011989">
    <property type="entry name" value="ARM-like"/>
</dbReference>
<dbReference type="PANTHER" id="PTHR10372">
    <property type="entry name" value="PLAKOPHILLIN-RELATED"/>
    <property type="match status" value="1"/>
</dbReference>
<dbReference type="GO" id="GO:0005912">
    <property type="term" value="C:adherens junction"/>
    <property type="evidence" value="ECO:0007669"/>
    <property type="project" value="TreeGrafter"/>
</dbReference>
<evidence type="ECO:0000256" key="3">
    <source>
        <dbReference type="ARBA" id="ARBA00022737"/>
    </source>
</evidence>
<accession>A0AA88NR49</accession>
<dbReference type="SMART" id="SM00185">
    <property type="entry name" value="ARM"/>
    <property type="match status" value="7"/>
</dbReference>
<evidence type="ECO:0000256" key="4">
    <source>
        <dbReference type="ARBA" id="ARBA00022889"/>
    </source>
</evidence>
<evidence type="ECO:0000256" key="7">
    <source>
        <dbReference type="SAM" id="MobiDB-lite"/>
    </source>
</evidence>
<dbReference type="EMBL" id="JAUPFM010000001">
    <property type="protein sequence ID" value="KAK2861793.1"/>
    <property type="molecule type" value="Genomic_DNA"/>
</dbReference>
<organism evidence="8 9">
    <name type="scientific">Channa striata</name>
    <name type="common">Snakehead murrel</name>
    <name type="synonym">Ophicephalus striatus</name>
    <dbReference type="NCBI Taxonomy" id="64152"/>
    <lineage>
        <taxon>Eukaryota</taxon>
        <taxon>Metazoa</taxon>
        <taxon>Chordata</taxon>
        <taxon>Craniata</taxon>
        <taxon>Vertebrata</taxon>
        <taxon>Euteleostomi</taxon>
        <taxon>Actinopterygii</taxon>
        <taxon>Neopterygii</taxon>
        <taxon>Teleostei</taxon>
        <taxon>Neoteleostei</taxon>
        <taxon>Acanthomorphata</taxon>
        <taxon>Anabantaria</taxon>
        <taxon>Anabantiformes</taxon>
        <taxon>Channoidei</taxon>
        <taxon>Channidae</taxon>
        <taxon>Channa</taxon>
    </lineage>
</organism>
<keyword evidence="5" id="KW-0965">Cell junction</keyword>
<dbReference type="GO" id="GO:0005886">
    <property type="term" value="C:plasma membrane"/>
    <property type="evidence" value="ECO:0007669"/>
    <property type="project" value="TreeGrafter"/>
</dbReference>
<comment type="caution">
    <text evidence="8">The sequence shown here is derived from an EMBL/GenBank/DDBJ whole genome shotgun (WGS) entry which is preliminary data.</text>
</comment>
<feature type="repeat" description="ARM" evidence="6">
    <location>
        <begin position="290"/>
        <end position="332"/>
    </location>
</feature>
<reference evidence="8" key="1">
    <citation type="submission" date="2023-07" db="EMBL/GenBank/DDBJ databases">
        <title>Chromosome-level Genome Assembly of Striped Snakehead (Channa striata).</title>
        <authorList>
            <person name="Liu H."/>
        </authorList>
    </citation>
    <scope>NUCLEOTIDE SEQUENCE</scope>
    <source>
        <strain evidence="8">Gz</strain>
        <tissue evidence="8">Muscle</tissue>
    </source>
</reference>
<keyword evidence="4" id="KW-0130">Cell adhesion</keyword>
<dbReference type="InterPro" id="IPR016024">
    <property type="entry name" value="ARM-type_fold"/>
</dbReference>
<protein>
    <recommendedName>
        <fullName evidence="10">Plakophilin-1</fullName>
    </recommendedName>
</protein>
<dbReference type="PANTHER" id="PTHR10372:SF3">
    <property type="entry name" value="PLAKOPHILIN-1"/>
    <property type="match status" value="1"/>
</dbReference>
<feature type="compositionally biased region" description="Polar residues" evidence="7">
    <location>
        <begin position="162"/>
        <end position="171"/>
    </location>
</feature>
<name>A0AA88NR49_CHASR</name>
<dbReference type="GO" id="GO:0005634">
    <property type="term" value="C:nucleus"/>
    <property type="evidence" value="ECO:0007669"/>
    <property type="project" value="TreeGrafter"/>
</dbReference>
<dbReference type="Proteomes" id="UP001187415">
    <property type="component" value="Unassembled WGS sequence"/>
</dbReference>
<comment type="similarity">
    <text evidence="2">Belongs to the beta-catenin family.</text>
</comment>
<dbReference type="AlphaFoldDB" id="A0AA88NR49"/>
<feature type="region of interest" description="Disordered" evidence="7">
    <location>
        <begin position="128"/>
        <end position="172"/>
    </location>
</feature>
<proteinExistence type="inferred from homology"/>
<comment type="subcellular location">
    <subcellularLocation>
        <location evidence="1">Cell junction</location>
    </subcellularLocation>
</comment>
<evidence type="ECO:0000256" key="5">
    <source>
        <dbReference type="ARBA" id="ARBA00022949"/>
    </source>
</evidence>
<evidence type="ECO:0000313" key="8">
    <source>
        <dbReference type="EMBL" id="KAK2861793.1"/>
    </source>
</evidence>